<reference evidence="1 2" key="1">
    <citation type="submission" date="2019-12" db="EMBL/GenBank/DDBJ databases">
        <authorList>
            <person name="Alioto T."/>
            <person name="Alioto T."/>
            <person name="Gomez Garrido J."/>
        </authorList>
    </citation>
    <scope>NUCLEOTIDE SEQUENCE [LARGE SCALE GENOMIC DNA]</scope>
</reference>
<dbReference type="PANTHER" id="PTHR15140">
    <property type="entry name" value="TUBULIN-SPECIFIC CHAPERONE E"/>
    <property type="match status" value="1"/>
</dbReference>
<keyword evidence="2" id="KW-1185">Reference proteome</keyword>
<proteinExistence type="predicted"/>
<gene>
    <name evidence="1" type="ORF">OLEA9_A005392</name>
</gene>
<comment type="caution">
    <text evidence="1">The sequence shown here is derived from an EMBL/GenBank/DDBJ whole genome shotgun (WGS) entry which is preliminary data.</text>
</comment>
<name>A0A8S0V377_OLEEU</name>
<sequence length="423" mass="47864">MAEKIKSIRAMVNDTYQNKKFGFEALLVAAPPVEKKEPPSSSITYNTTTTVNLLLQHPFTISAFINHLLHSTRYPYKPGKTTNQHRQLRDADHRFPLPRLRFYLPTAVSSLVPSPFDFQAFSIGPWVLDSKPIHFTRFPPDLTLLVHLRYLVLSWDFKILPAALSSLWNIQTLVIETSSCTLEIIADVWNVIQMRHLKTNASTTLKGPLAKSRKSEEASSNFKTLSAISPESCTEDVVSAAPNLRELGIQGNLAKLFDTKGTGSSLFDNLGKLVYLENLKLWNDAFPPEGKIYSLPQSYKFPLKLKKLTIVSTRIVWWHISTLGLLEGLEILKLKENAFRGDRWKSQDGGFRSLIVLYIGRTDLVLWEASALHFPRLKCLRLNYCSKLHEVPFELANVPSFQILDLNCTSRSAAKSAKKISEH</sequence>
<dbReference type="Proteomes" id="UP000594638">
    <property type="component" value="Unassembled WGS sequence"/>
</dbReference>
<organism evidence="1 2">
    <name type="scientific">Olea europaea subsp. europaea</name>
    <dbReference type="NCBI Taxonomy" id="158383"/>
    <lineage>
        <taxon>Eukaryota</taxon>
        <taxon>Viridiplantae</taxon>
        <taxon>Streptophyta</taxon>
        <taxon>Embryophyta</taxon>
        <taxon>Tracheophyta</taxon>
        <taxon>Spermatophyta</taxon>
        <taxon>Magnoliopsida</taxon>
        <taxon>eudicotyledons</taxon>
        <taxon>Gunneridae</taxon>
        <taxon>Pentapetalae</taxon>
        <taxon>asterids</taxon>
        <taxon>lamiids</taxon>
        <taxon>Lamiales</taxon>
        <taxon>Oleaceae</taxon>
        <taxon>Oleeae</taxon>
        <taxon>Olea</taxon>
    </lineage>
</organism>
<dbReference type="AlphaFoldDB" id="A0A8S0V377"/>
<protein>
    <submittedName>
        <fullName evidence="1">Uncharacterized protein</fullName>
    </submittedName>
</protein>
<dbReference type="SUPFAM" id="SSF52058">
    <property type="entry name" value="L domain-like"/>
    <property type="match status" value="1"/>
</dbReference>
<accession>A0A8S0V377</accession>
<dbReference type="InterPro" id="IPR032675">
    <property type="entry name" value="LRR_dom_sf"/>
</dbReference>
<dbReference type="EMBL" id="CACTIH010009216">
    <property type="protein sequence ID" value="CAA3027695.1"/>
    <property type="molecule type" value="Genomic_DNA"/>
</dbReference>
<evidence type="ECO:0000313" key="2">
    <source>
        <dbReference type="Proteomes" id="UP000594638"/>
    </source>
</evidence>
<evidence type="ECO:0000313" key="1">
    <source>
        <dbReference type="EMBL" id="CAA3027695.1"/>
    </source>
</evidence>
<dbReference type="Gramene" id="OE9A005392T1">
    <property type="protein sequence ID" value="OE9A005392C1"/>
    <property type="gene ID" value="OE9A005392"/>
</dbReference>
<dbReference type="OrthoDB" id="912689at2759"/>
<dbReference type="PANTHER" id="PTHR15140:SF56">
    <property type="entry name" value="NB-ARC DOMAIN-CONTAINING PROTEIN"/>
    <property type="match status" value="1"/>
</dbReference>
<dbReference type="Gene3D" id="3.80.10.10">
    <property type="entry name" value="Ribonuclease Inhibitor"/>
    <property type="match status" value="1"/>
</dbReference>